<dbReference type="InterPro" id="IPR011109">
    <property type="entry name" value="DNA_bind_recombinase_dom"/>
</dbReference>
<dbReference type="SMART" id="SM00857">
    <property type="entry name" value="Resolvase"/>
    <property type="match status" value="1"/>
</dbReference>
<dbReference type="InterPro" id="IPR036388">
    <property type="entry name" value="WH-like_DNA-bd_sf"/>
</dbReference>
<evidence type="ECO:0000259" key="2">
    <source>
        <dbReference type="PROSITE" id="PS51737"/>
    </source>
</evidence>
<dbReference type="Gene3D" id="3.40.50.1390">
    <property type="entry name" value="Resolvase, N-terminal catalytic domain"/>
    <property type="match status" value="1"/>
</dbReference>
<dbReference type="Proteomes" id="UP000551616">
    <property type="component" value="Unassembled WGS sequence"/>
</dbReference>
<evidence type="ECO:0000313" key="4">
    <source>
        <dbReference type="Proteomes" id="UP000551616"/>
    </source>
</evidence>
<dbReference type="EMBL" id="JABRWO010000009">
    <property type="protein sequence ID" value="MBA2116084.1"/>
    <property type="molecule type" value="Genomic_DNA"/>
</dbReference>
<dbReference type="GO" id="GO:0003677">
    <property type="term" value="F:DNA binding"/>
    <property type="evidence" value="ECO:0007669"/>
    <property type="project" value="InterPro"/>
</dbReference>
<proteinExistence type="predicted"/>
<dbReference type="InterPro" id="IPR036162">
    <property type="entry name" value="Resolvase-like_N_sf"/>
</dbReference>
<sequence length="755" mass="86490">MILPPGGYKATRTRRTGRQDKSQIARQRKRQWDQTSLEVDKLVAEHHAAMPRKSANSIGAVYARFSTRFQDSITDQVRTILEEAAKLKIHVPRDLVFFDLAVSGVKKKRSGLIDLETALKAKKAQVLLLFSTSRLFRKTYRTLAFVDQVHKGLGMRCIFIKSGVDTDDKKRWETILATQAMIDQFVVSMYVENIHAAHEGLLEKRLVFGTISYGYKGEPLEDELTTRGKPRSRIVLDEVTSPIVQQIFQWFVDDALPITEIIRRLNDDPEVPLPPRCASGEWTRLSVKGILKNSRYRGQWQYGAKESVYQPEADYVRQKTRSQPLKEVELEELRIVSDELWLAAQERLANARGNRGRKSKDGDEESRPKLLNGLLWCPEHDRPLYVHGWYGKFHACPSCQRMPEDNRPLFSQLNRELAMELTCQKVAELLRTDEGLVDQIMDACVRNLEASQKPDPGRENQLRAQDEKLKRSIEFSLRNLGESEEDAQHTQMFVSELRAERTKVQLELERLAAAKKRVISLPTRTDVVEMLQELDRVLHQAGTNGSVEECSLARLIIERITGGRISLHQQGEQQPHRGWLQGRFQLRLLDLLVERLTGATTGSVDHKHEIVIDYRRPDPNEKDSEVAWALYQEGKMNAEIAKNLGCSRGRVGKLIKRAADARGETVEDGRTRRSKLSKKHLEPPIYQQIADQAVALWNESDLLIDEIAAELGVDRNVLTRAVAYWHKLHDLPVPDGRNRRKRLSQKSSKSRKRKS</sequence>
<evidence type="ECO:0000256" key="1">
    <source>
        <dbReference type="SAM" id="MobiDB-lite"/>
    </source>
</evidence>
<keyword evidence="4" id="KW-1185">Reference proteome</keyword>
<dbReference type="Gene3D" id="1.10.10.10">
    <property type="entry name" value="Winged helix-like DNA-binding domain superfamily/Winged helix DNA-binding domain"/>
    <property type="match status" value="1"/>
</dbReference>
<comment type="caution">
    <text evidence="3">The sequence shown here is derived from an EMBL/GenBank/DDBJ whole genome shotgun (WGS) entry which is preliminary data.</text>
</comment>
<reference evidence="3 4" key="1">
    <citation type="submission" date="2020-05" db="EMBL/GenBank/DDBJ databases">
        <title>Bremerella alba sp. nov., a novel planctomycete isolated from the surface of the macroalga Fucus spiralis.</title>
        <authorList>
            <person name="Godinho O."/>
            <person name="Botelho R."/>
            <person name="Albuquerque L."/>
            <person name="Wiegand S."/>
            <person name="Da Costa M.S."/>
            <person name="Lobo-Da-Cunha A."/>
            <person name="Jogler C."/>
            <person name="Lage O.M."/>
        </authorList>
    </citation>
    <scope>NUCLEOTIDE SEQUENCE [LARGE SCALE GENOMIC DNA]</scope>
    <source>
        <strain evidence="3 4">FF15</strain>
    </source>
</reference>
<dbReference type="PROSITE" id="PS51737">
    <property type="entry name" value="RECOMBINASE_DNA_BIND"/>
    <property type="match status" value="1"/>
</dbReference>
<feature type="domain" description="Recombinase" evidence="2">
    <location>
        <begin position="212"/>
        <end position="354"/>
    </location>
</feature>
<dbReference type="InterPro" id="IPR006119">
    <property type="entry name" value="Resolv_N"/>
</dbReference>
<feature type="compositionally biased region" description="Basic residues" evidence="1">
    <location>
        <begin position="738"/>
        <end position="755"/>
    </location>
</feature>
<dbReference type="PANTHER" id="PTHR30461">
    <property type="entry name" value="DNA-INVERTASE FROM LAMBDOID PROPHAGE"/>
    <property type="match status" value="1"/>
</dbReference>
<feature type="region of interest" description="Disordered" evidence="1">
    <location>
        <begin position="734"/>
        <end position="755"/>
    </location>
</feature>
<accession>A0A7V8V6X5</accession>
<feature type="region of interest" description="Disordered" evidence="1">
    <location>
        <begin position="660"/>
        <end position="679"/>
    </location>
</feature>
<evidence type="ECO:0000313" key="3">
    <source>
        <dbReference type="EMBL" id="MBA2116084.1"/>
    </source>
</evidence>
<dbReference type="Pfam" id="PF00239">
    <property type="entry name" value="Resolvase"/>
    <property type="match status" value="1"/>
</dbReference>
<dbReference type="Gene3D" id="3.90.1750.20">
    <property type="entry name" value="Putative Large Serine Recombinase, Chain B, Domain 2"/>
    <property type="match status" value="1"/>
</dbReference>
<dbReference type="InterPro" id="IPR038109">
    <property type="entry name" value="DNA_bind_recomb_sf"/>
</dbReference>
<protein>
    <recommendedName>
        <fullName evidence="2">Recombinase domain-containing protein</fullName>
    </recommendedName>
</protein>
<dbReference type="GO" id="GO:0000150">
    <property type="term" value="F:DNA strand exchange activity"/>
    <property type="evidence" value="ECO:0007669"/>
    <property type="project" value="InterPro"/>
</dbReference>
<feature type="region of interest" description="Disordered" evidence="1">
    <location>
        <begin position="1"/>
        <end position="30"/>
    </location>
</feature>
<dbReference type="AlphaFoldDB" id="A0A7V8V6X5"/>
<dbReference type="Pfam" id="PF07508">
    <property type="entry name" value="Recombinase"/>
    <property type="match status" value="1"/>
</dbReference>
<feature type="compositionally biased region" description="Basic and acidic residues" evidence="1">
    <location>
        <begin position="660"/>
        <end position="671"/>
    </location>
</feature>
<dbReference type="SUPFAM" id="SSF53041">
    <property type="entry name" value="Resolvase-like"/>
    <property type="match status" value="1"/>
</dbReference>
<dbReference type="PANTHER" id="PTHR30461:SF23">
    <property type="entry name" value="DNA RECOMBINASE-RELATED"/>
    <property type="match status" value="1"/>
</dbReference>
<dbReference type="InterPro" id="IPR050639">
    <property type="entry name" value="SSR_resolvase"/>
</dbReference>
<gene>
    <name evidence="3" type="ORF">HOV93_32730</name>
</gene>
<name>A0A7V8V6X5_9BACT</name>
<organism evidence="3 4">
    <name type="scientific">Bremerella alba</name>
    <dbReference type="NCBI Taxonomy" id="980252"/>
    <lineage>
        <taxon>Bacteria</taxon>
        <taxon>Pseudomonadati</taxon>
        <taxon>Planctomycetota</taxon>
        <taxon>Planctomycetia</taxon>
        <taxon>Pirellulales</taxon>
        <taxon>Pirellulaceae</taxon>
        <taxon>Bremerella</taxon>
    </lineage>
</organism>